<proteinExistence type="predicted"/>
<protein>
    <submittedName>
        <fullName evidence="2">Ribonuclease P</fullName>
    </submittedName>
</protein>
<gene>
    <name evidence="2" type="ORF">K460DRAFT_371199</name>
</gene>
<dbReference type="OrthoDB" id="63112at2759"/>
<dbReference type="GO" id="GO:0001682">
    <property type="term" value="P:tRNA 5'-leader removal"/>
    <property type="evidence" value="ECO:0007669"/>
    <property type="project" value="InterPro"/>
</dbReference>
<feature type="region of interest" description="Disordered" evidence="1">
    <location>
        <begin position="1"/>
        <end position="21"/>
    </location>
</feature>
<dbReference type="AlphaFoldDB" id="A0A9P4G8U7"/>
<organism evidence="2 3">
    <name type="scientific">Cucurbitaria berberidis CBS 394.84</name>
    <dbReference type="NCBI Taxonomy" id="1168544"/>
    <lineage>
        <taxon>Eukaryota</taxon>
        <taxon>Fungi</taxon>
        <taxon>Dikarya</taxon>
        <taxon>Ascomycota</taxon>
        <taxon>Pezizomycotina</taxon>
        <taxon>Dothideomycetes</taxon>
        <taxon>Pleosporomycetidae</taxon>
        <taxon>Pleosporales</taxon>
        <taxon>Pleosporineae</taxon>
        <taxon>Cucurbitariaceae</taxon>
        <taxon>Cucurbitaria</taxon>
    </lineage>
</organism>
<dbReference type="InterPro" id="IPR013893">
    <property type="entry name" value="RNase_P_Rpp40"/>
</dbReference>
<dbReference type="GO" id="GO:0030681">
    <property type="term" value="C:multimeric ribonuclease P complex"/>
    <property type="evidence" value="ECO:0007669"/>
    <property type="project" value="TreeGrafter"/>
</dbReference>
<dbReference type="GO" id="GO:0000172">
    <property type="term" value="C:ribonuclease MRP complex"/>
    <property type="evidence" value="ECO:0007669"/>
    <property type="project" value="TreeGrafter"/>
</dbReference>
<accession>A0A9P4G8U7</accession>
<dbReference type="GO" id="GO:0004526">
    <property type="term" value="F:ribonuclease P activity"/>
    <property type="evidence" value="ECO:0007669"/>
    <property type="project" value="TreeGrafter"/>
</dbReference>
<dbReference type="EMBL" id="ML976619">
    <property type="protein sequence ID" value="KAF1841187.1"/>
    <property type="molecule type" value="Genomic_DNA"/>
</dbReference>
<evidence type="ECO:0000313" key="3">
    <source>
        <dbReference type="Proteomes" id="UP000800039"/>
    </source>
</evidence>
<keyword evidence="3" id="KW-1185">Reference proteome</keyword>
<dbReference type="GeneID" id="63851553"/>
<sequence>MELDRPTYERSGLQGVSIEDGGKKHQKQRWIVEYDLRPASMQHGKKSFSRLEWACKNVLDHSLTWLFYNFNASSAEALAEGKEVISKHAPWIHRFEPSVTHMKDVLVPKLSTGDLADLYAEEDALSLLEYLHMLNLNSPRVYQGDEINPHLSRYEVPEFSSASVSKHLARISWKGFISPDFVKDLFLMVRKQGFKGNNRVNGGQDVDMGGDSTQEGDGKEERWFSISAQEFGGKRGWTVMQFAGRETLVWEMES</sequence>
<evidence type="ECO:0000256" key="1">
    <source>
        <dbReference type="SAM" id="MobiDB-lite"/>
    </source>
</evidence>
<dbReference type="GO" id="GO:0000171">
    <property type="term" value="F:ribonuclease MRP activity"/>
    <property type="evidence" value="ECO:0007669"/>
    <property type="project" value="TreeGrafter"/>
</dbReference>
<dbReference type="RefSeq" id="XP_040783750.1">
    <property type="nucleotide sequence ID" value="XM_040934302.1"/>
</dbReference>
<dbReference type="GO" id="GO:0000447">
    <property type="term" value="P:endonucleolytic cleavage in ITS1 to separate SSU-rRNA from 5.8S rRNA and LSU-rRNA from tricistronic rRNA transcript (SSU-rRNA, 5.8S rRNA, LSU-rRNA)"/>
    <property type="evidence" value="ECO:0007669"/>
    <property type="project" value="TreeGrafter"/>
</dbReference>
<dbReference type="Pfam" id="PF08584">
    <property type="entry name" value="Ribonuc_P_40"/>
    <property type="match status" value="1"/>
</dbReference>
<reference evidence="2" key="1">
    <citation type="submission" date="2020-01" db="EMBL/GenBank/DDBJ databases">
        <authorList>
            <consortium name="DOE Joint Genome Institute"/>
            <person name="Haridas S."/>
            <person name="Albert R."/>
            <person name="Binder M."/>
            <person name="Bloem J."/>
            <person name="Labutti K."/>
            <person name="Salamov A."/>
            <person name="Andreopoulos B."/>
            <person name="Baker S.E."/>
            <person name="Barry K."/>
            <person name="Bills G."/>
            <person name="Bluhm B.H."/>
            <person name="Cannon C."/>
            <person name="Castanera R."/>
            <person name="Culley D.E."/>
            <person name="Daum C."/>
            <person name="Ezra D."/>
            <person name="Gonzalez J.B."/>
            <person name="Henrissat B."/>
            <person name="Kuo A."/>
            <person name="Liang C."/>
            <person name="Lipzen A."/>
            <person name="Lutzoni F."/>
            <person name="Magnuson J."/>
            <person name="Mondo S."/>
            <person name="Nolan M."/>
            <person name="Ohm R."/>
            <person name="Pangilinan J."/>
            <person name="Park H.-J."/>
            <person name="Ramirez L."/>
            <person name="Alfaro M."/>
            <person name="Sun H."/>
            <person name="Tritt A."/>
            <person name="Yoshinaga Y."/>
            <person name="Zwiers L.-H."/>
            <person name="Turgeon B.G."/>
            <person name="Goodwin S.B."/>
            <person name="Spatafora J.W."/>
            <person name="Crous P.W."/>
            <person name="Grigoriev I.V."/>
        </authorList>
    </citation>
    <scope>NUCLEOTIDE SEQUENCE</scope>
    <source>
        <strain evidence="2">CBS 394.84</strain>
    </source>
</reference>
<evidence type="ECO:0000313" key="2">
    <source>
        <dbReference type="EMBL" id="KAF1841187.1"/>
    </source>
</evidence>
<comment type="caution">
    <text evidence="2">The sequence shown here is derived from an EMBL/GenBank/DDBJ whole genome shotgun (WGS) entry which is preliminary data.</text>
</comment>
<name>A0A9P4G8U7_9PLEO</name>
<dbReference type="PANTHER" id="PTHR15396:SF1">
    <property type="entry name" value="RIBONUCLEASE P PROTEIN SUBUNIT P40"/>
    <property type="match status" value="1"/>
</dbReference>
<feature type="region of interest" description="Disordered" evidence="1">
    <location>
        <begin position="199"/>
        <end position="219"/>
    </location>
</feature>
<dbReference type="Proteomes" id="UP000800039">
    <property type="component" value="Unassembled WGS sequence"/>
</dbReference>
<dbReference type="PANTHER" id="PTHR15396">
    <property type="entry name" value="RIBONUCLEASE P PROTEIN SUBUNIT P40"/>
    <property type="match status" value="1"/>
</dbReference>